<dbReference type="PANTHER" id="PTHR34676">
    <property type="entry name" value="DUF4219 DOMAIN-CONTAINING PROTEIN-RELATED"/>
    <property type="match status" value="1"/>
</dbReference>
<dbReference type="GO" id="GO:0008270">
    <property type="term" value="F:zinc ion binding"/>
    <property type="evidence" value="ECO:0007669"/>
    <property type="project" value="UniProtKB-KW"/>
</dbReference>
<dbReference type="Pfam" id="PF14223">
    <property type="entry name" value="Retrotran_gag_2"/>
    <property type="match status" value="1"/>
</dbReference>
<gene>
    <name evidence="4" type="ORF">Tci_033334</name>
</gene>
<evidence type="ECO:0000256" key="1">
    <source>
        <dbReference type="PROSITE-ProRule" id="PRU00047"/>
    </source>
</evidence>
<dbReference type="InterPro" id="IPR036875">
    <property type="entry name" value="Znf_CCHC_sf"/>
</dbReference>
<sequence>MKGLKAIQSKLKILSNDLKDISGVLTFKRTFFQDTDLLEKHLTKEILYEIDCKTALTRLGPMFENTFNLKLRERIQKYNVFDAQSFKDTMIDKYFVKYTRIKVKNFRDTLLQHMGNVNKSVAERTRHQRQYDRRVNKRQVQTQESNIDTGKALDTDLVVIESSGTETKVQDESSRSGNDIDTDDTDIRPIYDEEPMVEVQLTTECNVTATGQQHTEQLKIVNKDRVDQYTKQYTFSPNKSSVVYEKTYPISCLRWKPTGRIFNTVGLRWIPTGKLLDSCTGKVDSEPPHGSNSLFDEYFNGENLVVSKSSAVTTADSFDKHQQQPDSTSSTSTLATTVIANGNFDLVVLFSIHSDEWKSFQSQPQTALRFKTYVKSKHLDLWHVITYGDFPPIQYNPETKKDETVSFDKQNDDLKKKLIKNNEAKMVICNALPRKEYERIFMCKTTKEIWDTLLITYQGNSQVKDNKIDLLVQQYKKFMIPEEESIDNAFSRFNTIITCLKAFDEGFSSKNYVRKFLRALHPKWRAKVMAIEESKDLTSLALKAKKESSDEDSSTSNSEDEEYAMAVFKKFFKRRGRFVRQPHDERKVSQRNKDGKNSKGERKCFKCGNSNHLIEECPKLSRSYNQRAFVGGSWSDSDEDEKEKTKDEKCLMDKACNEVPSETEFFSDDQSS</sequence>
<evidence type="ECO:0000259" key="3">
    <source>
        <dbReference type="PROSITE" id="PS50158"/>
    </source>
</evidence>
<dbReference type="PROSITE" id="PS50158">
    <property type="entry name" value="ZF_CCHC"/>
    <property type="match status" value="1"/>
</dbReference>
<dbReference type="GO" id="GO:0003676">
    <property type="term" value="F:nucleic acid binding"/>
    <property type="evidence" value="ECO:0007669"/>
    <property type="project" value="InterPro"/>
</dbReference>
<reference evidence="4" key="1">
    <citation type="journal article" date="2019" name="Sci. Rep.">
        <title>Draft genome of Tanacetum cinerariifolium, the natural source of mosquito coil.</title>
        <authorList>
            <person name="Yamashiro T."/>
            <person name="Shiraishi A."/>
            <person name="Satake H."/>
            <person name="Nakayama K."/>
        </authorList>
    </citation>
    <scope>NUCLEOTIDE SEQUENCE</scope>
</reference>
<dbReference type="AlphaFoldDB" id="A0A6L2LHR8"/>
<feature type="region of interest" description="Disordered" evidence="2">
    <location>
        <begin position="582"/>
        <end position="601"/>
    </location>
</feature>
<feature type="region of interest" description="Disordered" evidence="2">
    <location>
        <begin position="164"/>
        <end position="187"/>
    </location>
</feature>
<feature type="region of interest" description="Disordered" evidence="2">
    <location>
        <begin position="122"/>
        <end position="147"/>
    </location>
</feature>
<protein>
    <submittedName>
        <fullName evidence="4">Zf-CCHC domain-containing protein/DUF4219 domain-containing protein/UBN2 domain-containing protein</fullName>
    </submittedName>
</protein>
<feature type="domain" description="CCHC-type" evidence="3">
    <location>
        <begin position="602"/>
        <end position="619"/>
    </location>
</feature>
<evidence type="ECO:0000256" key="2">
    <source>
        <dbReference type="SAM" id="MobiDB-lite"/>
    </source>
</evidence>
<comment type="caution">
    <text evidence="4">The sequence shown here is derived from an EMBL/GenBank/DDBJ whole genome shotgun (WGS) entry which is preliminary data.</text>
</comment>
<keyword evidence="1" id="KW-0479">Metal-binding</keyword>
<dbReference type="PANTHER" id="PTHR34676:SF17">
    <property type="entry name" value="OS06G0684500 PROTEIN"/>
    <property type="match status" value="1"/>
</dbReference>
<evidence type="ECO:0000313" key="4">
    <source>
        <dbReference type="EMBL" id="GEU61356.1"/>
    </source>
</evidence>
<keyword evidence="1" id="KW-0862">Zinc</keyword>
<feature type="compositionally biased region" description="Basic and acidic residues" evidence="2">
    <location>
        <begin position="122"/>
        <end position="134"/>
    </location>
</feature>
<feature type="compositionally biased region" description="Polar residues" evidence="2">
    <location>
        <begin position="138"/>
        <end position="147"/>
    </location>
</feature>
<keyword evidence="1" id="KW-0863">Zinc-finger</keyword>
<dbReference type="SUPFAM" id="SSF57756">
    <property type="entry name" value="Retrovirus zinc finger-like domains"/>
    <property type="match status" value="1"/>
</dbReference>
<dbReference type="EMBL" id="BKCJ010004490">
    <property type="protein sequence ID" value="GEU61356.1"/>
    <property type="molecule type" value="Genomic_DNA"/>
</dbReference>
<name>A0A6L2LHR8_TANCI</name>
<organism evidence="4">
    <name type="scientific">Tanacetum cinerariifolium</name>
    <name type="common">Dalmatian daisy</name>
    <name type="synonym">Chrysanthemum cinerariifolium</name>
    <dbReference type="NCBI Taxonomy" id="118510"/>
    <lineage>
        <taxon>Eukaryota</taxon>
        <taxon>Viridiplantae</taxon>
        <taxon>Streptophyta</taxon>
        <taxon>Embryophyta</taxon>
        <taxon>Tracheophyta</taxon>
        <taxon>Spermatophyta</taxon>
        <taxon>Magnoliopsida</taxon>
        <taxon>eudicotyledons</taxon>
        <taxon>Gunneridae</taxon>
        <taxon>Pentapetalae</taxon>
        <taxon>asterids</taxon>
        <taxon>campanulids</taxon>
        <taxon>Asterales</taxon>
        <taxon>Asteraceae</taxon>
        <taxon>Asteroideae</taxon>
        <taxon>Anthemideae</taxon>
        <taxon>Anthemidinae</taxon>
        <taxon>Tanacetum</taxon>
    </lineage>
</organism>
<dbReference type="InterPro" id="IPR001878">
    <property type="entry name" value="Znf_CCHC"/>
</dbReference>
<accession>A0A6L2LHR8</accession>
<proteinExistence type="predicted"/>